<feature type="transmembrane region" description="Helical" evidence="1">
    <location>
        <begin position="41"/>
        <end position="63"/>
    </location>
</feature>
<dbReference type="AlphaFoldDB" id="A0A3R7Q3A3"/>
<keyword evidence="1" id="KW-0812">Transmembrane</keyword>
<evidence type="ECO:0000313" key="2">
    <source>
        <dbReference type="EMBL" id="RPD36768.1"/>
    </source>
</evidence>
<keyword evidence="1" id="KW-1133">Transmembrane helix</keyword>
<comment type="caution">
    <text evidence="2">The sequence shown here is derived from an EMBL/GenBank/DDBJ whole genome shotgun (WGS) entry which is preliminary data.</text>
</comment>
<keyword evidence="1" id="KW-0472">Membrane</keyword>
<accession>A0A3R7Q3A3</accession>
<dbReference type="RefSeq" id="WP_103847777.1">
    <property type="nucleotide sequence ID" value="NZ_PKRU02000034.1"/>
</dbReference>
<protein>
    <submittedName>
        <fullName evidence="2">Uncharacterized protein</fullName>
    </submittedName>
</protein>
<name>A0A3R7Q3A3_9HYPH</name>
<gene>
    <name evidence="2" type="ORF">C0030_005985</name>
</gene>
<feature type="transmembrane region" description="Helical" evidence="1">
    <location>
        <begin position="75"/>
        <end position="96"/>
    </location>
</feature>
<dbReference type="Proteomes" id="UP000236895">
    <property type="component" value="Unassembled WGS sequence"/>
</dbReference>
<evidence type="ECO:0000256" key="1">
    <source>
        <dbReference type="SAM" id="Phobius"/>
    </source>
</evidence>
<proteinExistence type="predicted"/>
<organism evidence="2 3">
    <name type="scientific">Candidatus Liberibacter solanacearum</name>
    <dbReference type="NCBI Taxonomy" id="556287"/>
    <lineage>
        <taxon>Bacteria</taxon>
        <taxon>Pseudomonadati</taxon>
        <taxon>Pseudomonadota</taxon>
        <taxon>Alphaproteobacteria</taxon>
        <taxon>Hyphomicrobiales</taxon>
        <taxon>Rhizobiaceae</taxon>
        <taxon>Liberibacter</taxon>
    </lineage>
</organism>
<dbReference type="EMBL" id="PKRU02000034">
    <property type="protein sequence ID" value="RPD36768.1"/>
    <property type="molecule type" value="Genomic_DNA"/>
</dbReference>
<sequence>MSVENVILREILKHFLEGGTAFHMVSHLRGNKKSANVLNNLSYACWIWFLRIVGLGSLYAVLYRLYQGQYPPSSIIIFLVIPWLSLSLLSATWIAYKEGVEDRKEEEKQKEQKKKEKSIDLENSFNMCHFLKDARGFCVNYPSYDKKLDEDYPLYQHIEFIEEVLKAHGIPQLSHYVRCNKKDNYSDVQKYLNHVDFLLRLMMSELLDRAIDARLEYNRSNTKLRSAPM</sequence>
<reference evidence="2 3" key="1">
    <citation type="submission" date="2018-11" db="EMBL/GenBank/DDBJ databases">
        <title>Genome Analysis of Haplotype D of Candidatus Liberibacter Solanacearum.</title>
        <authorList>
            <person name="Katsir L."/>
            <person name="Ruan Z."/>
            <person name="Santos Garcia D."/>
            <person name="Piasezky A."/>
            <person name="Jiang J."/>
            <person name="Sela N."/>
            <person name="Freilich S."/>
            <person name="Bahar O."/>
        </authorList>
    </citation>
    <scope>NUCLEOTIDE SEQUENCE [LARGE SCALE GENOMIC DNA]</scope>
    <source>
        <strain evidence="3">haplotype D1</strain>
    </source>
</reference>
<evidence type="ECO:0000313" key="3">
    <source>
        <dbReference type="Proteomes" id="UP000236895"/>
    </source>
</evidence>